<dbReference type="PANTHER" id="PTHR30246:SF1">
    <property type="entry name" value="2-DEHYDRO-3-DEOXY-6-PHOSPHOGALACTONATE ALDOLASE-RELATED"/>
    <property type="match status" value="1"/>
</dbReference>
<comment type="pathway">
    <text evidence="1">Carbohydrate acid metabolism.</text>
</comment>
<dbReference type="AlphaFoldDB" id="A0A4Q9KH54"/>
<dbReference type="GO" id="GO:0016829">
    <property type="term" value="F:lyase activity"/>
    <property type="evidence" value="ECO:0007669"/>
    <property type="project" value="UniProtKB-KW"/>
</dbReference>
<dbReference type="SUPFAM" id="SSF51569">
    <property type="entry name" value="Aldolase"/>
    <property type="match status" value="1"/>
</dbReference>
<dbReference type="Pfam" id="PF01081">
    <property type="entry name" value="Aldolase"/>
    <property type="match status" value="1"/>
</dbReference>
<accession>A0A4Q9KH54</accession>
<evidence type="ECO:0000256" key="4">
    <source>
        <dbReference type="ARBA" id="ARBA00023239"/>
    </source>
</evidence>
<proteinExistence type="inferred from homology"/>
<organism evidence="6 7">
    <name type="scientific">Propioniciclava sinopodophylli</name>
    <dbReference type="NCBI Taxonomy" id="1837344"/>
    <lineage>
        <taxon>Bacteria</taxon>
        <taxon>Bacillati</taxon>
        <taxon>Actinomycetota</taxon>
        <taxon>Actinomycetes</taxon>
        <taxon>Propionibacteriales</taxon>
        <taxon>Propionibacteriaceae</taxon>
        <taxon>Propioniciclava</taxon>
    </lineage>
</organism>
<keyword evidence="7" id="KW-1185">Reference proteome</keyword>
<comment type="caution">
    <text evidence="6">The sequence shown here is derived from an EMBL/GenBank/DDBJ whole genome shotgun (WGS) entry which is preliminary data.</text>
</comment>
<dbReference type="Proteomes" id="UP000292373">
    <property type="component" value="Unassembled WGS sequence"/>
</dbReference>
<comment type="similarity">
    <text evidence="2">Belongs to the KHG/KDPG aldolase family.</text>
</comment>
<reference evidence="6 7" key="1">
    <citation type="submission" date="2019-01" db="EMBL/GenBank/DDBJ databases">
        <title>Lactibacter flavus gen. nov., sp. nov., a novel bacterium of the family Propionibacteriaceae isolated from raw milk and dairy products.</title>
        <authorList>
            <person name="Huptas C."/>
            <person name="Wenning M."/>
            <person name="Breitenwieser F."/>
            <person name="Doll E."/>
            <person name="Von Neubeck M."/>
            <person name="Busse H.-J."/>
            <person name="Scherer S."/>
        </authorList>
    </citation>
    <scope>NUCLEOTIDE SEQUENCE [LARGE SCALE GENOMIC DNA]</scope>
    <source>
        <strain evidence="6 7">KCTC 33808</strain>
    </source>
</reference>
<dbReference type="InterPro" id="IPR013785">
    <property type="entry name" value="Aldolase_TIM"/>
</dbReference>
<protein>
    <recommendedName>
        <fullName evidence="8">Aldolase</fullName>
    </recommendedName>
</protein>
<evidence type="ECO:0000256" key="5">
    <source>
        <dbReference type="ARBA" id="ARBA00023277"/>
    </source>
</evidence>
<dbReference type="EMBL" id="SDMQ01000001">
    <property type="protein sequence ID" value="TBT88680.1"/>
    <property type="molecule type" value="Genomic_DNA"/>
</dbReference>
<dbReference type="InterPro" id="IPR000887">
    <property type="entry name" value="Aldlse_KDPG_KHG"/>
</dbReference>
<comment type="subunit">
    <text evidence="3">Homotrimer.</text>
</comment>
<dbReference type="PANTHER" id="PTHR30246">
    <property type="entry name" value="2-KETO-3-DEOXY-6-PHOSPHOGLUCONATE ALDOLASE"/>
    <property type="match status" value="1"/>
</dbReference>
<keyword evidence="5" id="KW-0119">Carbohydrate metabolism</keyword>
<name>A0A4Q9KH54_9ACTN</name>
<evidence type="ECO:0000313" key="6">
    <source>
        <dbReference type="EMBL" id="TBT88680.1"/>
    </source>
</evidence>
<evidence type="ECO:0000313" key="7">
    <source>
        <dbReference type="Proteomes" id="UP000292373"/>
    </source>
</evidence>
<evidence type="ECO:0000256" key="2">
    <source>
        <dbReference type="ARBA" id="ARBA00006906"/>
    </source>
</evidence>
<evidence type="ECO:0008006" key="8">
    <source>
        <dbReference type="Google" id="ProtNLM"/>
    </source>
</evidence>
<evidence type="ECO:0000256" key="1">
    <source>
        <dbReference type="ARBA" id="ARBA00004761"/>
    </source>
</evidence>
<sequence length="209" mass="21584">MMGGMSVLEAAVRANRIVVEVPRTGVEDWVVAAEVLLQEGLGAWAFPVELVHLLPEVLALHGHRARVGVCGVTDAEGVRTAVAAGAHFVLAPVSGSDLLAGAGEVPLLTGGLTPQEVADVLRTGADTALVAPADALGAAYARSLPPLFPAASLVPWGRLERYQCDMWFQAGASAAVVSEVILRPEDGAGANAPDEVARRAASFRPLNVN</sequence>
<keyword evidence="4" id="KW-0456">Lyase</keyword>
<gene>
    <name evidence="6" type="ORF">ET989_01700</name>
</gene>
<dbReference type="Gene3D" id="3.20.20.70">
    <property type="entry name" value="Aldolase class I"/>
    <property type="match status" value="1"/>
</dbReference>
<evidence type="ECO:0000256" key="3">
    <source>
        <dbReference type="ARBA" id="ARBA00011233"/>
    </source>
</evidence>